<proteinExistence type="evidence at transcript level"/>
<dbReference type="Pfam" id="PF00155">
    <property type="entry name" value="Aminotran_1_2"/>
    <property type="match status" value="1"/>
</dbReference>
<sequence>MDVPLNEFEESGLNVPGHLYLQFGSPGPGLLKKVATMMKTGMNLYQERHRHEEALQYGCLSGNGLLRLELAKFLTRQYGQVVERDDIFITNGATGGLDSLMKHFFTRDHVIFVENPTYQTFARHVVNDDQMRVVPIAMRDDGADMEELEKSLESLPPVNLTSRRPFRAAMYVIAIHHNPTGICYSPEKCRKLVKLARKYEMLVICDDVYNVLNYVTDPVDPDKFKFAPQRLFAYDNKQDSDYKGHIVANGSFSKFAGPGLRLGWYELPKRLFVHLEDSYFIESASGMMSYSSTIMTDVLSSGMMDEHVQIVRKQFKVRMEKSISIIQSSVSKYGVKCSQPSGGCFLWVEMPEEVTAEMVFPVAQNKEHVSFIKGEL</sequence>
<dbReference type="InterPro" id="IPR015422">
    <property type="entry name" value="PyrdxlP-dep_Trfase_small"/>
</dbReference>
<dbReference type="Gene3D" id="3.40.640.10">
    <property type="entry name" value="Type I PLP-dependent aspartate aminotransferase-like (Major domain)"/>
    <property type="match status" value="1"/>
</dbReference>
<feature type="domain" description="Aminotransferase class I/classII large" evidence="1">
    <location>
        <begin position="48"/>
        <end position="371"/>
    </location>
</feature>
<accession>A0A6F9D572</accession>
<dbReference type="EMBL" id="LR782560">
    <property type="protein sequence ID" value="CAB3219593.1"/>
    <property type="molecule type" value="mRNA"/>
</dbReference>
<gene>
    <name evidence="2" type="primary">Aadat-001</name>
</gene>
<dbReference type="InterPro" id="IPR015421">
    <property type="entry name" value="PyrdxlP-dep_Trfase_major"/>
</dbReference>
<dbReference type="PANTHER" id="PTHR42858:SF1">
    <property type="entry name" value="LD15494P"/>
    <property type="match status" value="1"/>
</dbReference>
<dbReference type="CDD" id="cd00609">
    <property type="entry name" value="AAT_like"/>
    <property type="match status" value="1"/>
</dbReference>
<name>A0A6F9D572_9ASCI</name>
<dbReference type="InterPro" id="IPR004839">
    <property type="entry name" value="Aminotransferase_I/II_large"/>
</dbReference>
<evidence type="ECO:0000259" key="1">
    <source>
        <dbReference type="Pfam" id="PF00155"/>
    </source>
</evidence>
<dbReference type="InterPro" id="IPR015424">
    <property type="entry name" value="PyrdxlP-dep_Trfase"/>
</dbReference>
<dbReference type="SUPFAM" id="SSF53383">
    <property type="entry name" value="PLP-dependent transferases"/>
    <property type="match status" value="1"/>
</dbReference>
<dbReference type="PANTHER" id="PTHR42858">
    <property type="entry name" value="AMINOTRANSFERASE"/>
    <property type="match status" value="1"/>
</dbReference>
<dbReference type="AlphaFoldDB" id="A0A6F9D572"/>
<protein>
    <submittedName>
        <fullName evidence="2">Uncharacterized protein YER152C</fullName>
    </submittedName>
</protein>
<evidence type="ECO:0000313" key="2">
    <source>
        <dbReference type="EMBL" id="CAB3219593.1"/>
    </source>
</evidence>
<dbReference type="Gene3D" id="3.90.1150.10">
    <property type="entry name" value="Aspartate Aminotransferase, domain 1"/>
    <property type="match status" value="1"/>
</dbReference>
<organism evidence="2">
    <name type="scientific">Phallusia mammillata</name>
    <dbReference type="NCBI Taxonomy" id="59560"/>
    <lineage>
        <taxon>Eukaryota</taxon>
        <taxon>Metazoa</taxon>
        <taxon>Chordata</taxon>
        <taxon>Tunicata</taxon>
        <taxon>Ascidiacea</taxon>
        <taxon>Phlebobranchia</taxon>
        <taxon>Ascidiidae</taxon>
        <taxon>Phallusia</taxon>
    </lineage>
</organism>
<dbReference type="GO" id="GO:0047536">
    <property type="term" value="F:2-aminoadipate transaminase activity"/>
    <property type="evidence" value="ECO:0007669"/>
    <property type="project" value="TreeGrafter"/>
</dbReference>
<dbReference type="GO" id="GO:0030170">
    <property type="term" value="F:pyridoxal phosphate binding"/>
    <property type="evidence" value="ECO:0007669"/>
    <property type="project" value="InterPro"/>
</dbReference>
<reference evidence="2" key="1">
    <citation type="submission" date="2020-04" db="EMBL/GenBank/DDBJ databases">
        <authorList>
            <person name="Neveu A P."/>
        </authorList>
    </citation>
    <scope>NUCLEOTIDE SEQUENCE</scope>
    <source>
        <tissue evidence="2">Whole embryo</tissue>
    </source>
</reference>